<dbReference type="AlphaFoldDB" id="A0A367YSL3"/>
<comment type="caution">
    <text evidence="5">The sequence shown here is derived from an EMBL/GenBank/DDBJ whole genome shotgun (WGS) entry which is preliminary data.</text>
</comment>
<dbReference type="GO" id="GO:0005737">
    <property type="term" value="C:cytoplasm"/>
    <property type="evidence" value="ECO:0007669"/>
    <property type="project" value="UniProtKB-SubCell"/>
</dbReference>
<dbReference type="PROSITE" id="PS51186">
    <property type="entry name" value="GNAT"/>
    <property type="match status" value="1"/>
</dbReference>
<dbReference type="InterPro" id="IPR050832">
    <property type="entry name" value="Bact_Acetyltransf"/>
</dbReference>
<dbReference type="InterPro" id="IPR006464">
    <property type="entry name" value="AcTrfase_RimI/Ard1"/>
</dbReference>
<evidence type="ECO:0000256" key="1">
    <source>
        <dbReference type="ARBA" id="ARBA00022679"/>
    </source>
</evidence>
<dbReference type="EMBL" id="QOUI01000008">
    <property type="protein sequence ID" value="RCK68866.1"/>
    <property type="molecule type" value="Genomic_DNA"/>
</dbReference>
<dbReference type="Gene3D" id="3.40.630.30">
    <property type="match status" value="1"/>
</dbReference>
<organism evidence="5 6">
    <name type="scientific">Desertihabitans brevis</name>
    <dbReference type="NCBI Taxonomy" id="2268447"/>
    <lineage>
        <taxon>Bacteria</taxon>
        <taxon>Bacillati</taxon>
        <taxon>Actinomycetota</taxon>
        <taxon>Actinomycetes</taxon>
        <taxon>Propionibacteriales</taxon>
        <taxon>Propionibacteriaceae</taxon>
        <taxon>Desertihabitans</taxon>
    </lineage>
</organism>
<dbReference type="NCBIfam" id="TIGR01575">
    <property type="entry name" value="rimI"/>
    <property type="match status" value="1"/>
</dbReference>
<comment type="subcellular location">
    <subcellularLocation>
        <location evidence="3">Cytoplasm</location>
    </subcellularLocation>
</comment>
<dbReference type="EC" id="2.3.1.266" evidence="3"/>
<evidence type="ECO:0000259" key="4">
    <source>
        <dbReference type="PROSITE" id="PS51186"/>
    </source>
</evidence>
<dbReference type="RefSeq" id="WP_114127152.1">
    <property type="nucleotide sequence ID" value="NZ_QOUI01000008.1"/>
</dbReference>
<sequence length="155" mass="17001">MSVDIDRGRPDDLELLVELEEASFDPREQWSESSWAAELHGGDRDVWVVRSGAGELLAAATTQTVGDVADLHRIVVLGPERRHGLGTALLRHAMAAARRRGARRMMLEVRADNAAALSVYTRAGFVEIDRRPGYYGRGSDAVVMRCRLGGADDDD</sequence>
<comment type="catalytic activity">
    <reaction evidence="3">
        <text>N-terminal L-alanyl-[ribosomal protein bS18] + acetyl-CoA = N-terminal N(alpha)-acetyl-L-alanyl-[ribosomal protein bS18] + CoA + H(+)</text>
        <dbReference type="Rhea" id="RHEA:43756"/>
        <dbReference type="Rhea" id="RHEA-COMP:10676"/>
        <dbReference type="Rhea" id="RHEA-COMP:10677"/>
        <dbReference type="ChEBI" id="CHEBI:15378"/>
        <dbReference type="ChEBI" id="CHEBI:57287"/>
        <dbReference type="ChEBI" id="CHEBI:57288"/>
        <dbReference type="ChEBI" id="CHEBI:64718"/>
        <dbReference type="ChEBI" id="CHEBI:83683"/>
        <dbReference type="EC" id="2.3.1.266"/>
    </reaction>
</comment>
<accession>A0A367YSL3</accession>
<keyword evidence="6" id="KW-1185">Reference proteome</keyword>
<comment type="function">
    <text evidence="3">Acetylates the N-terminal alanine of ribosomal protein bS18.</text>
</comment>
<dbReference type="Pfam" id="PF00583">
    <property type="entry name" value="Acetyltransf_1"/>
    <property type="match status" value="1"/>
</dbReference>
<evidence type="ECO:0000256" key="3">
    <source>
        <dbReference type="RuleBase" id="RU363094"/>
    </source>
</evidence>
<feature type="domain" description="N-acetyltransferase" evidence="4">
    <location>
        <begin position="3"/>
        <end position="149"/>
    </location>
</feature>
<gene>
    <name evidence="5" type="primary">rimI</name>
    <name evidence="5" type="ORF">DT076_13130</name>
</gene>
<dbReference type="InterPro" id="IPR000182">
    <property type="entry name" value="GNAT_dom"/>
</dbReference>
<dbReference type="SUPFAM" id="SSF55729">
    <property type="entry name" value="Acyl-CoA N-acyltransferases (Nat)"/>
    <property type="match status" value="1"/>
</dbReference>
<dbReference type="GO" id="GO:0008999">
    <property type="term" value="F:protein-N-terminal-alanine acetyltransferase activity"/>
    <property type="evidence" value="ECO:0007669"/>
    <property type="project" value="UniProtKB-EC"/>
</dbReference>
<name>A0A367YSL3_9ACTN</name>
<dbReference type="PANTHER" id="PTHR43877">
    <property type="entry name" value="AMINOALKYLPHOSPHONATE N-ACETYLTRANSFERASE-RELATED-RELATED"/>
    <property type="match status" value="1"/>
</dbReference>
<keyword evidence="1 5" id="KW-0808">Transferase</keyword>
<keyword evidence="3" id="KW-0963">Cytoplasm</keyword>
<proteinExistence type="inferred from homology"/>
<reference evidence="5 6" key="1">
    <citation type="submission" date="2018-07" db="EMBL/GenBank/DDBJ databases">
        <title>Desertimonas flava gen. nov. sp. nov.</title>
        <authorList>
            <person name="Liu S."/>
        </authorList>
    </citation>
    <scope>NUCLEOTIDE SEQUENCE [LARGE SCALE GENOMIC DNA]</scope>
    <source>
        <strain evidence="5 6">16Sb5-5</strain>
    </source>
</reference>
<evidence type="ECO:0000256" key="2">
    <source>
        <dbReference type="ARBA" id="ARBA00023315"/>
    </source>
</evidence>
<evidence type="ECO:0000313" key="5">
    <source>
        <dbReference type="EMBL" id="RCK68866.1"/>
    </source>
</evidence>
<keyword evidence="2 5" id="KW-0012">Acyltransferase</keyword>
<evidence type="ECO:0000313" key="6">
    <source>
        <dbReference type="Proteomes" id="UP000252770"/>
    </source>
</evidence>
<comment type="similarity">
    <text evidence="3">Belongs to the acetyltransferase family. RimI subfamily.</text>
</comment>
<dbReference type="InterPro" id="IPR016181">
    <property type="entry name" value="Acyl_CoA_acyltransferase"/>
</dbReference>
<dbReference type="Proteomes" id="UP000252770">
    <property type="component" value="Unassembled WGS sequence"/>
</dbReference>
<protein>
    <recommendedName>
        <fullName evidence="3">[Ribosomal protein bS18]-alanine N-acetyltransferase</fullName>
        <ecNumber evidence="3">2.3.1.266</ecNumber>
    </recommendedName>
</protein>